<proteinExistence type="predicted"/>
<dbReference type="EMBL" id="JBDPGJ010000001">
    <property type="protein sequence ID" value="MEX0404831.1"/>
    <property type="molecule type" value="Genomic_DNA"/>
</dbReference>
<evidence type="ECO:0008006" key="3">
    <source>
        <dbReference type="Google" id="ProtNLM"/>
    </source>
</evidence>
<name>A0ABV3SDS5_9HYPH</name>
<sequence>MMEVISPYRTCLFSAFTILFLAEGHAAGHSEIYGDWQADHTPCGQISDDRWSIDRTGVTSFETSCTILSMKKGGNKYTFEQRCDVGMGEEEIAYTTDVVEILSRNRARINGSLYNRCPAP</sequence>
<accession>A0ABV3SDS5</accession>
<dbReference type="RefSeq" id="WP_367952699.1">
    <property type="nucleotide sequence ID" value="NZ_JBDPGJ010000001.1"/>
</dbReference>
<keyword evidence="2" id="KW-1185">Reference proteome</keyword>
<dbReference type="Proteomes" id="UP001556692">
    <property type="component" value="Unassembled WGS sequence"/>
</dbReference>
<evidence type="ECO:0000313" key="2">
    <source>
        <dbReference type="Proteomes" id="UP001556692"/>
    </source>
</evidence>
<evidence type="ECO:0000313" key="1">
    <source>
        <dbReference type="EMBL" id="MEX0404831.1"/>
    </source>
</evidence>
<protein>
    <recommendedName>
        <fullName evidence="3">DUF3617 family protein</fullName>
    </recommendedName>
</protein>
<comment type="caution">
    <text evidence="1">The sequence shown here is derived from an EMBL/GenBank/DDBJ whole genome shotgun (WGS) entry which is preliminary data.</text>
</comment>
<reference evidence="1 2" key="1">
    <citation type="submission" date="2024-05" db="EMBL/GenBank/DDBJ databases">
        <authorList>
            <person name="Jiang F."/>
        </authorList>
    </citation>
    <scope>NUCLEOTIDE SEQUENCE [LARGE SCALE GENOMIC DNA]</scope>
    <source>
        <strain evidence="1 2">LZ166</strain>
    </source>
</reference>
<organism evidence="1 2">
    <name type="scientific">Aquibium pacificus</name>
    <dbReference type="NCBI Taxonomy" id="3153579"/>
    <lineage>
        <taxon>Bacteria</taxon>
        <taxon>Pseudomonadati</taxon>
        <taxon>Pseudomonadota</taxon>
        <taxon>Alphaproteobacteria</taxon>
        <taxon>Hyphomicrobiales</taxon>
        <taxon>Phyllobacteriaceae</taxon>
        <taxon>Aquibium</taxon>
    </lineage>
</organism>
<gene>
    <name evidence="1" type="ORF">ABGN05_04040</name>
</gene>